<dbReference type="EMBL" id="JACRSW010000001">
    <property type="protein sequence ID" value="MBC8556316.1"/>
    <property type="molecule type" value="Genomic_DNA"/>
</dbReference>
<organism evidence="2 3">
    <name type="scientific">Jutongia hominis</name>
    <dbReference type="NCBI Taxonomy" id="2763664"/>
    <lineage>
        <taxon>Bacteria</taxon>
        <taxon>Bacillati</taxon>
        <taxon>Bacillota</taxon>
        <taxon>Clostridia</taxon>
        <taxon>Lachnospirales</taxon>
        <taxon>Lachnospiraceae</taxon>
        <taxon>Jutongia</taxon>
    </lineage>
</organism>
<sequence length="195" mass="21865">MTNDLFQENISVPADKTPAPSDVLQQELLTVKEALQKAEKSRDEYRSKYLQFKAIFQKQTHAFYLYQHLTDQSKEELSGIFKGKNFEAFLACGVQPANIDALWEYARQAALAGSLEDVELLNQIIAYFVNLYNITNDAPILGFQNVSVGDAFDVDWHIRTQNSKPAGTISKILLTGLTNAFTGEVIKKAVIEITD</sequence>
<keyword evidence="1" id="KW-0175">Coiled coil</keyword>
<comment type="caution">
    <text evidence="2">The sequence shown here is derived from an EMBL/GenBank/DDBJ whole genome shotgun (WGS) entry which is preliminary data.</text>
</comment>
<proteinExistence type="predicted"/>
<dbReference type="Proteomes" id="UP000637513">
    <property type="component" value="Unassembled WGS sequence"/>
</dbReference>
<accession>A0ABR7MR95</accession>
<protein>
    <submittedName>
        <fullName evidence="2">Uncharacterized protein</fullName>
    </submittedName>
</protein>
<dbReference type="RefSeq" id="WP_022141423.1">
    <property type="nucleotide sequence ID" value="NZ_JACRSW010000001.1"/>
</dbReference>
<evidence type="ECO:0000256" key="1">
    <source>
        <dbReference type="SAM" id="Coils"/>
    </source>
</evidence>
<evidence type="ECO:0000313" key="3">
    <source>
        <dbReference type="Proteomes" id="UP000637513"/>
    </source>
</evidence>
<evidence type="ECO:0000313" key="2">
    <source>
        <dbReference type="EMBL" id="MBC8556316.1"/>
    </source>
</evidence>
<gene>
    <name evidence="2" type="ORF">H8700_01070</name>
</gene>
<name>A0ABR7MR95_9FIRM</name>
<reference evidence="2 3" key="1">
    <citation type="submission" date="2020-08" db="EMBL/GenBank/DDBJ databases">
        <title>Genome public.</title>
        <authorList>
            <person name="Liu C."/>
            <person name="Sun Q."/>
        </authorList>
    </citation>
    <scope>NUCLEOTIDE SEQUENCE [LARGE SCALE GENOMIC DNA]</scope>
    <source>
        <strain evidence="2 3">BX3</strain>
    </source>
</reference>
<keyword evidence="3" id="KW-1185">Reference proteome</keyword>
<feature type="coiled-coil region" evidence="1">
    <location>
        <begin position="21"/>
        <end position="48"/>
    </location>
</feature>